<name>A0A085N4E3_9BILA</name>
<gene>
    <name evidence="1" type="ORF">M514_23507</name>
</gene>
<dbReference type="Proteomes" id="UP000030758">
    <property type="component" value="Unassembled WGS sequence"/>
</dbReference>
<dbReference type="EMBL" id="KL367557">
    <property type="protein sequence ID" value="KFD64339.1"/>
    <property type="molecule type" value="Genomic_DNA"/>
</dbReference>
<reference evidence="1" key="1">
    <citation type="journal article" date="2014" name="Nat. Genet.">
        <title>Genome and transcriptome of the porcine whipworm Trichuris suis.</title>
        <authorList>
            <person name="Jex A.R."/>
            <person name="Nejsum P."/>
            <person name="Schwarz E.M."/>
            <person name="Hu L."/>
            <person name="Young N.D."/>
            <person name="Hall R.S."/>
            <person name="Korhonen P.K."/>
            <person name="Liao S."/>
            <person name="Thamsborg S."/>
            <person name="Xia J."/>
            <person name="Xu P."/>
            <person name="Wang S."/>
            <person name="Scheerlinck J.P."/>
            <person name="Hofmann A."/>
            <person name="Sternberg P.W."/>
            <person name="Wang J."/>
            <person name="Gasser R.B."/>
        </authorList>
    </citation>
    <scope>NUCLEOTIDE SEQUENCE [LARGE SCALE GENOMIC DNA]</scope>
    <source>
        <strain evidence="1">DCEP-RM93F</strain>
    </source>
</reference>
<accession>A0A085N4E3</accession>
<dbReference type="AlphaFoldDB" id="A0A085N4E3"/>
<sequence>MNICVPYLAVGFFFKLSKSPLVTVDPHSIAEKDVMAAERATSSEVQSKAQNQRNAVPCNYFPIGADDVLRDHCRNNHLSSTERTSDVQVTTVLGYCSTARTTDCLCNAKVQTTTKVKVDCSESDLEDCENNWRPKAAYSEN</sequence>
<protein>
    <submittedName>
        <fullName evidence="1">Uncharacterized protein</fullName>
    </submittedName>
</protein>
<evidence type="ECO:0000313" key="1">
    <source>
        <dbReference type="EMBL" id="KFD64339.1"/>
    </source>
</evidence>
<proteinExistence type="predicted"/>
<organism evidence="1">
    <name type="scientific">Trichuris suis</name>
    <name type="common">pig whipworm</name>
    <dbReference type="NCBI Taxonomy" id="68888"/>
    <lineage>
        <taxon>Eukaryota</taxon>
        <taxon>Metazoa</taxon>
        <taxon>Ecdysozoa</taxon>
        <taxon>Nematoda</taxon>
        <taxon>Enoplea</taxon>
        <taxon>Dorylaimia</taxon>
        <taxon>Trichinellida</taxon>
        <taxon>Trichuridae</taxon>
        <taxon>Trichuris</taxon>
    </lineage>
</organism>